<accession>A0ABT7ENG4</accession>
<organism evidence="2 3">
    <name type="scientific">Pseudoalteromonas obscura</name>
    <dbReference type="NCBI Taxonomy" id="3048491"/>
    <lineage>
        <taxon>Bacteria</taxon>
        <taxon>Pseudomonadati</taxon>
        <taxon>Pseudomonadota</taxon>
        <taxon>Gammaproteobacteria</taxon>
        <taxon>Alteromonadales</taxon>
        <taxon>Pseudoalteromonadaceae</taxon>
        <taxon>Pseudoalteromonas</taxon>
    </lineage>
</organism>
<proteinExistence type="predicted"/>
<feature type="chain" id="PRO_5046430550" evidence="1">
    <location>
        <begin position="20"/>
        <end position="108"/>
    </location>
</feature>
<reference evidence="2 3" key="1">
    <citation type="submission" date="2023-05" db="EMBL/GenBank/DDBJ databases">
        <title>Pseudoalteromonas ardens sp. nov., Pseudoalteromonas obscura sp. nov., and Pseudoalteromonas umbrosa sp. nov., isolated from the coral Montipora capitata.</title>
        <authorList>
            <person name="Thomas E.M."/>
            <person name="Smith E.M."/>
            <person name="Papke E."/>
            <person name="Shlafstein M.D."/>
            <person name="Oline D.K."/>
            <person name="Videau P."/>
            <person name="Saw J.H."/>
            <person name="Strangman W.K."/>
            <person name="Ushijima B."/>
        </authorList>
    </citation>
    <scope>NUCLEOTIDE SEQUENCE [LARGE SCALE GENOMIC DNA]</scope>
    <source>
        <strain evidence="2 3">P94</strain>
    </source>
</reference>
<gene>
    <name evidence="2" type="ORF">QNM18_16030</name>
</gene>
<evidence type="ECO:0000256" key="1">
    <source>
        <dbReference type="SAM" id="SignalP"/>
    </source>
</evidence>
<evidence type="ECO:0000313" key="3">
    <source>
        <dbReference type="Proteomes" id="UP001231915"/>
    </source>
</evidence>
<name>A0ABT7ENG4_9GAMM</name>
<dbReference type="RefSeq" id="WP_211008734.1">
    <property type="nucleotide sequence ID" value="NZ_JASJUT010000007.1"/>
</dbReference>
<keyword evidence="3" id="KW-1185">Reference proteome</keyword>
<keyword evidence="1" id="KW-0732">Signal</keyword>
<comment type="caution">
    <text evidence="2">The sequence shown here is derived from an EMBL/GenBank/DDBJ whole genome shotgun (WGS) entry which is preliminary data.</text>
</comment>
<sequence length="108" mass="11557">MMLRIVALCLLLIPFFSSASVGYTGQVKKYSIEGGIVKFAVCNSDSSVCRGFWFKPEGDYAAAMLSIVLTAKATGDQIYVHGHAVSENPAGWQYGSNSKVSSIIANSQ</sequence>
<protein>
    <submittedName>
        <fullName evidence="2">Uncharacterized protein</fullName>
    </submittedName>
</protein>
<dbReference type="EMBL" id="JASJUT010000007">
    <property type="protein sequence ID" value="MDK2596558.1"/>
    <property type="molecule type" value="Genomic_DNA"/>
</dbReference>
<evidence type="ECO:0000313" key="2">
    <source>
        <dbReference type="EMBL" id="MDK2596558.1"/>
    </source>
</evidence>
<feature type="signal peptide" evidence="1">
    <location>
        <begin position="1"/>
        <end position="19"/>
    </location>
</feature>
<dbReference type="Proteomes" id="UP001231915">
    <property type="component" value="Unassembled WGS sequence"/>
</dbReference>